<dbReference type="GO" id="GO:0006281">
    <property type="term" value="P:DNA repair"/>
    <property type="evidence" value="ECO:0007669"/>
    <property type="project" value="UniProtKB-KW"/>
</dbReference>
<dbReference type="InterPro" id="IPR027417">
    <property type="entry name" value="P-loop_NTPase"/>
</dbReference>
<dbReference type="GO" id="GO:0003678">
    <property type="term" value="F:DNA helicase activity"/>
    <property type="evidence" value="ECO:0007669"/>
    <property type="project" value="TreeGrafter"/>
</dbReference>
<evidence type="ECO:0000256" key="7">
    <source>
        <dbReference type="ARBA" id="ARBA00023204"/>
    </source>
</evidence>
<feature type="domain" description="Helicase C-terminal" evidence="11">
    <location>
        <begin position="487"/>
        <end position="662"/>
    </location>
</feature>
<dbReference type="EMBL" id="AP023354">
    <property type="protein sequence ID" value="BCJ31142.1"/>
    <property type="molecule type" value="Genomic_DNA"/>
</dbReference>
<name>A0A810L975_9ACTN</name>
<dbReference type="Proteomes" id="UP000680750">
    <property type="component" value="Chromosome"/>
</dbReference>
<evidence type="ECO:0000313" key="13">
    <source>
        <dbReference type="Proteomes" id="UP000680750"/>
    </source>
</evidence>
<dbReference type="OrthoDB" id="9804325at2"/>
<dbReference type="InterPro" id="IPR012340">
    <property type="entry name" value="NA-bd_OB-fold"/>
</dbReference>
<keyword evidence="4 12" id="KW-0347">Helicase</keyword>
<feature type="compositionally biased region" description="Acidic residues" evidence="9">
    <location>
        <begin position="516"/>
        <end position="527"/>
    </location>
</feature>
<dbReference type="GO" id="GO:0005524">
    <property type="term" value="F:ATP binding"/>
    <property type="evidence" value="ECO:0007669"/>
    <property type="project" value="UniProtKB-KW"/>
</dbReference>
<evidence type="ECO:0000256" key="9">
    <source>
        <dbReference type="SAM" id="MobiDB-lite"/>
    </source>
</evidence>
<keyword evidence="13" id="KW-1185">Reference proteome</keyword>
<dbReference type="Pfam" id="PF17191">
    <property type="entry name" value="RecG_wedge"/>
    <property type="match status" value="1"/>
</dbReference>
<organism evidence="12 13">
    <name type="scientific">Actinocatenispora sera</name>
    <dbReference type="NCBI Taxonomy" id="390989"/>
    <lineage>
        <taxon>Bacteria</taxon>
        <taxon>Bacillati</taxon>
        <taxon>Actinomycetota</taxon>
        <taxon>Actinomycetes</taxon>
        <taxon>Micromonosporales</taxon>
        <taxon>Micromonosporaceae</taxon>
        <taxon>Actinocatenispora</taxon>
    </lineage>
</organism>
<evidence type="ECO:0000256" key="8">
    <source>
        <dbReference type="ARBA" id="ARBA00049819"/>
    </source>
</evidence>
<dbReference type="GO" id="GO:0003677">
    <property type="term" value="F:DNA binding"/>
    <property type="evidence" value="ECO:0007669"/>
    <property type="project" value="UniProtKB-KW"/>
</dbReference>
<dbReference type="InterPro" id="IPR014001">
    <property type="entry name" value="Helicase_ATP-bd"/>
</dbReference>
<evidence type="ECO:0000259" key="11">
    <source>
        <dbReference type="PROSITE" id="PS51194"/>
    </source>
</evidence>
<keyword evidence="2" id="KW-0227">DNA damage</keyword>
<dbReference type="RefSeq" id="WP_030448141.1">
    <property type="nucleotide sequence ID" value="NZ_AP023354.1"/>
</dbReference>
<dbReference type="PROSITE" id="PS51194">
    <property type="entry name" value="HELICASE_CTER"/>
    <property type="match status" value="1"/>
</dbReference>
<dbReference type="InterPro" id="IPR045562">
    <property type="entry name" value="RecG_dom3_C"/>
</dbReference>
<evidence type="ECO:0000256" key="1">
    <source>
        <dbReference type="ARBA" id="ARBA00022741"/>
    </source>
</evidence>
<dbReference type="SMART" id="SM00490">
    <property type="entry name" value="HELICc"/>
    <property type="match status" value="1"/>
</dbReference>
<sequence length="735" mass="78968">MATLSTPLGKVLGDKTAAALTETLGLATVGDLLYHFPRRYAERGEHTDLSALQVGDQVTVLAQVQRVNVRPMRQRRGNLLEVTVGDGQRTLTLTFFNQAWRQRQLTVGRWGLFAGKVTEFRGKRQLNGPDFQLLSDPGEAAEDNTEIEEFLGALIPVYPAAATMPSWTVARCVRVALDTLEPPPDPLPESLRADHELVGLAAALHDIHRPSSWQARAAARKRLTFDEAFALQLTLVQRKARAADWPAVQRPRRTDGVLAAFDARLPYQLTDGQLAVGEEVAEDLARPHPMHRLLQGEVGSGKTVCALRAMLQVVDSGGQAVLLAPTEVLAAQHHRGLAALLGDLARTGPAPADGELPLGDEAAGATGLALLTGSLPAAARRRVLADIAAGTAGIVVGTHALLYQGVEFADLGLIVVDEQHRFGVEQRDALRDKATQPPHVLVMTATPIPRTVAMTVFGDLSVSSLTELPRGRSPIATHVVPGNRERWMERTWARVREEVAVGHQAYVVCPRIGVDPTDEDADEGAPADDERRPPLGVAEVAPQLADGPLAGLRVGQLTGRLPADQKDAVMRAFAAGELDVLVATTVIEVGVDVPNATVMVVLDADRFGVSQLHQLRGRVGRGSAPGLCLLVSEAAPESPAHERLTAVASTVDGFRLAELDLEQRREGDVLGAAQSGRRSHLRLLSLLSDAKLIAEARDEAVRVIEADRELTEHPLLAETVAVLVDEDRAEYLEKG</sequence>
<dbReference type="InterPro" id="IPR001650">
    <property type="entry name" value="Helicase_C-like"/>
</dbReference>
<dbReference type="CDD" id="cd04488">
    <property type="entry name" value="RecG_wedge_OBF"/>
    <property type="match status" value="1"/>
</dbReference>
<feature type="region of interest" description="Disordered" evidence="9">
    <location>
        <begin position="513"/>
        <end position="534"/>
    </location>
</feature>
<evidence type="ECO:0000256" key="4">
    <source>
        <dbReference type="ARBA" id="ARBA00022806"/>
    </source>
</evidence>
<dbReference type="PANTHER" id="PTHR47964">
    <property type="entry name" value="ATP-DEPENDENT DNA HELICASE HOMOLOG RECG, CHLOROPLASTIC"/>
    <property type="match status" value="1"/>
</dbReference>
<dbReference type="SMART" id="SM00487">
    <property type="entry name" value="DEXDc"/>
    <property type="match status" value="1"/>
</dbReference>
<evidence type="ECO:0000256" key="5">
    <source>
        <dbReference type="ARBA" id="ARBA00022840"/>
    </source>
</evidence>
<dbReference type="Gene3D" id="2.40.50.140">
    <property type="entry name" value="Nucleic acid-binding proteins"/>
    <property type="match status" value="1"/>
</dbReference>
<evidence type="ECO:0000256" key="6">
    <source>
        <dbReference type="ARBA" id="ARBA00023125"/>
    </source>
</evidence>
<dbReference type="InterPro" id="IPR033454">
    <property type="entry name" value="RecG_wedge"/>
</dbReference>
<keyword evidence="3" id="KW-0378">Hydrolase</keyword>
<keyword evidence="7" id="KW-0234">DNA repair</keyword>
<dbReference type="SUPFAM" id="SSF52540">
    <property type="entry name" value="P-loop containing nucleoside triphosphate hydrolases"/>
    <property type="match status" value="2"/>
</dbReference>
<keyword evidence="5" id="KW-0067">ATP-binding</keyword>
<gene>
    <name evidence="12" type="primary">recG</name>
    <name evidence="12" type="ORF">Asera_52500</name>
</gene>
<evidence type="ECO:0000256" key="3">
    <source>
        <dbReference type="ARBA" id="ARBA00022801"/>
    </source>
</evidence>
<protein>
    <recommendedName>
        <fullName evidence="8">Probable DNA 3'-5' helicase RecG</fullName>
    </recommendedName>
</protein>
<dbReference type="Gene3D" id="3.40.50.300">
    <property type="entry name" value="P-loop containing nucleotide triphosphate hydrolases"/>
    <property type="match status" value="2"/>
</dbReference>
<dbReference type="InterPro" id="IPR011545">
    <property type="entry name" value="DEAD/DEAH_box_helicase_dom"/>
</dbReference>
<dbReference type="Pfam" id="PF00270">
    <property type="entry name" value="DEAD"/>
    <property type="match status" value="1"/>
</dbReference>
<dbReference type="KEGG" id="aser:Asera_52500"/>
<evidence type="ECO:0000256" key="2">
    <source>
        <dbReference type="ARBA" id="ARBA00022763"/>
    </source>
</evidence>
<dbReference type="Pfam" id="PF00271">
    <property type="entry name" value="Helicase_C"/>
    <property type="match status" value="1"/>
</dbReference>
<proteinExistence type="predicted"/>
<dbReference type="PANTHER" id="PTHR47964:SF1">
    <property type="entry name" value="ATP-DEPENDENT DNA HELICASE HOMOLOG RECG, CHLOROPLASTIC"/>
    <property type="match status" value="1"/>
</dbReference>
<dbReference type="CDD" id="cd17992">
    <property type="entry name" value="DEXHc_RecG"/>
    <property type="match status" value="1"/>
</dbReference>
<evidence type="ECO:0000259" key="10">
    <source>
        <dbReference type="PROSITE" id="PS51192"/>
    </source>
</evidence>
<dbReference type="NCBIfam" id="NF008167">
    <property type="entry name" value="PRK10917.2-1"/>
    <property type="match status" value="1"/>
</dbReference>
<dbReference type="AlphaFoldDB" id="A0A810L975"/>
<keyword evidence="6" id="KW-0238">DNA-binding</keyword>
<feature type="domain" description="Helicase ATP-binding" evidence="10">
    <location>
        <begin position="283"/>
        <end position="465"/>
    </location>
</feature>
<dbReference type="SUPFAM" id="SSF50249">
    <property type="entry name" value="Nucleic acid-binding proteins"/>
    <property type="match status" value="1"/>
</dbReference>
<dbReference type="Pfam" id="PF19833">
    <property type="entry name" value="RecG_dom3_C"/>
    <property type="match status" value="1"/>
</dbReference>
<evidence type="ECO:0000313" key="12">
    <source>
        <dbReference type="EMBL" id="BCJ31142.1"/>
    </source>
</evidence>
<accession>A0A810L975</accession>
<dbReference type="PROSITE" id="PS51192">
    <property type="entry name" value="HELICASE_ATP_BIND_1"/>
    <property type="match status" value="1"/>
</dbReference>
<keyword evidence="1" id="KW-0547">Nucleotide-binding</keyword>
<dbReference type="GO" id="GO:0016787">
    <property type="term" value="F:hydrolase activity"/>
    <property type="evidence" value="ECO:0007669"/>
    <property type="project" value="UniProtKB-KW"/>
</dbReference>
<dbReference type="InterPro" id="IPR047112">
    <property type="entry name" value="RecG/Mfd"/>
</dbReference>
<reference evidence="12" key="1">
    <citation type="submission" date="2020-08" db="EMBL/GenBank/DDBJ databases">
        <title>Whole genome shotgun sequence of Actinocatenispora sera NBRC 101916.</title>
        <authorList>
            <person name="Komaki H."/>
            <person name="Tamura T."/>
        </authorList>
    </citation>
    <scope>NUCLEOTIDE SEQUENCE</scope>
    <source>
        <strain evidence="12">NBRC 101916</strain>
    </source>
</reference>